<dbReference type="InterPro" id="IPR044060">
    <property type="entry name" value="Bacterial_rp_domain"/>
</dbReference>
<dbReference type="AlphaFoldDB" id="X0WW78"/>
<protein>
    <recommendedName>
        <fullName evidence="1">Bacterial repeat domain-containing protein</fullName>
    </recommendedName>
</protein>
<proteinExistence type="predicted"/>
<evidence type="ECO:0000259" key="1">
    <source>
        <dbReference type="Pfam" id="PF18998"/>
    </source>
</evidence>
<feature type="non-terminal residue" evidence="2">
    <location>
        <position position="1"/>
    </location>
</feature>
<sequence>ASVTSSSTTLTMPASNAEITATYEDAAAGTTQLIVNWGDSAGNNVFDFSDWDGVYLGQYTGYSSLGPDGLKAGWTGTGMSGCVDGSSESFSEEDQIKVTWYNSKASSLTFTPKISFDDPDKYPSGTSGTWYDMTQLNCPAESSGTTTYTFTSETAGSYTLVNVCRYTDGCNEMIMDKIELVTEGGAAQYTLTVNSGTGDGSYTESTVVDITADTAPSGQEFDEWVGDTSGIADVSDPTTTITMPA</sequence>
<accession>X0WW78</accession>
<reference evidence="2" key="1">
    <citation type="journal article" date="2014" name="Front. Microbiol.">
        <title>High frequency of phylogenetically diverse reductive dehalogenase-homologous genes in deep subseafloor sedimentary metagenomes.</title>
        <authorList>
            <person name="Kawai M."/>
            <person name="Futagami T."/>
            <person name="Toyoda A."/>
            <person name="Takaki Y."/>
            <person name="Nishi S."/>
            <person name="Hori S."/>
            <person name="Arai W."/>
            <person name="Tsubouchi T."/>
            <person name="Morono Y."/>
            <person name="Uchiyama I."/>
            <person name="Ito T."/>
            <person name="Fujiyama A."/>
            <person name="Inagaki F."/>
            <person name="Takami H."/>
        </authorList>
    </citation>
    <scope>NUCLEOTIDE SEQUENCE</scope>
    <source>
        <strain evidence="2">Expedition CK06-06</strain>
    </source>
</reference>
<organism evidence="2">
    <name type="scientific">marine sediment metagenome</name>
    <dbReference type="NCBI Taxonomy" id="412755"/>
    <lineage>
        <taxon>unclassified sequences</taxon>
        <taxon>metagenomes</taxon>
        <taxon>ecological metagenomes</taxon>
    </lineage>
</organism>
<dbReference type="Pfam" id="PF18998">
    <property type="entry name" value="Flg_new_2"/>
    <property type="match status" value="2"/>
</dbReference>
<name>X0WW78_9ZZZZ</name>
<gene>
    <name evidence="2" type="ORF">S01H1_71496</name>
</gene>
<comment type="caution">
    <text evidence="2">The sequence shown here is derived from an EMBL/GenBank/DDBJ whole genome shotgun (WGS) entry which is preliminary data.</text>
</comment>
<dbReference type="EMBL" id="BARS01047611">
    <property type="protein sequence ID" value="GAG28698.1"/>
    <property type="molecule type" value="Genomic_DNA"/>
</dbReference>
<feature type="domain" description="Bacterial repeat" evidence="1">
    <location>
        <begin position="189"/>
        <end position="245"/>
    </location>
</feature>
<feature type="non-terminal residue" evidence="2">
    <location>
        <position position="245"/>
    </location>
</feature>
<evidence type="ECO:0000313" key="2">
    <source>
        <dbReference type="EMBL" id="GAG28698.1"/>
    </source>
</evidence>
<feature type="domain" description="Bacterial repeat" evidence="1">
    <location>
        <begin position="3"/>
        <end position="25"/>
    </location>
</feature>